<evidence type="ECO:0000313" key="2">
    <source>
        <dbReference type="Proteomes" id="UP000321055"/>
    </source>
</evidence>
<dbReference type="AlphaFoldDB" id="A0A5C7VQ29"/>
<accession>A0A5C7VQ29</accession>
<dbReference type="EMBL" id="SSFX01000097">
    <property type="protein sequence ID" value="TXI26592.1"/>
    <property type="molecule type" value="Genomic_DNA"/>
</dbReference>
<proteinExistence type="predicted"/>
<protein>
    <recommendedName>
        <fullName evidence="3">HEPN AbiU2-like domain-containing protein</fullName>
    </recommendedName>
</protein>
<dbReference type="Proteomes" id="UP000321055">
    <property type="component" value="Unassembled WGS sequence"/>
</dbReference>
<evidence type="ECO:0000313" key="1">
    <source>
        <dbReference type="EMBL" id="TXI26592.1"/>
    </source>
</evidence>
<evidence type="ECO:0008006" key="3">
    <source>
        <dbReference type="Google" id="ProtNLM"/>
    </source>
</evidence>
<comment type="caution">
    <text evidence="1">The sequence shown here is derived from an EMBL/GenBank/DDBJ whole genome shotgun (WGS) entry which is preliminary data.</text>
</comment>
<organism evidence="1 2">
    <name type="scientific">Nitrosomonas oligotropha</name>
    <dbReference type="NCBI Taxonomy" id="42354"/>
    <lineage>
        <taxon>Bacteria</taxon>
        <taxon>Pseudomonadati</taxon>
        <taxon>Pseudomonadota</taxon>
        <taxon>Betaproteobacteria</taxon>
        <taxon>Nitrosomonadales</taxon>
        <taxon>Nitrosomonadaceae</taxon>
        <taxon>Nitrosomonas</taxon>
    </lineage>
</organism>
<name>A0A5C7VQ29_9PROT</name>
<sequence length="207" mass="24102">MPKLPEPEDLKMLRHRYARTLEMWVAYNTFLNEEVLVGGDKVCLNEVIVFQTTHTLLIAYYSFVYSLFDPSAVDFKGITKRILPHLTQDACDAREIVLKQWEAIKKPVSIIRNNIGFHQSPKQSGTKQGYKSYGNVHPYAIELIMLALRVFFRRVDSVFESSEPYGNEHTEDDIVALMDSVRRLEYFIMTHPNDEIFKDLHALFQAR</sequence>
<gene>
    <name evidence="1" type="ORF">E6Q60_11965</name>
</gene>
<reference evidence="1 2" key="1">
    <citation type="submission" date="2018-09" db="EMBL/GenBank/DDBJ databases">
        <title>Metagenome Assembled Genomes from an Advanced Water Purification Facility.</title>
        <authorList>
            <person name="Stamps B.W."/>
            <person name="Spear J.R."/>
        </authorList>
    </citation>
    <scope>NUCLEOTIDE SEQUENCE [LARGE SCALE GENOMIC DNA]</scope>
    <source>
        <strain evidence="1">Bin_54_1</strain>
    </source>
</reference>